<accession>A0A383D2J8</accession>
<evidence type="ECO:0000313" key="1">
    <source>
        <dbReference type="EMBL" id="SVE38777.1"/>
    </source>
</evidence>
<feature type="non-terminal residue" evidence="1">
    <location>
        <position position="1"/>
    </location>
</feature>
<dbReference type="EMBL" id="UINC01213829">
    <property type="protein sequence ID" value="SVE38777.1"/>
    <property type="molecule type" value="Genomic_DNA"/>
</dbReference>
<dbReference type="InterPro" id="IPR011009">
    <property type="entry name" value="Kinase-like_dom_sf"/>
</dbReference>
<organism evidence="1">
    <name type="scientific">marine metagenome</name>
    <dbReference type="NCBI Taxonomy" id="408172"/>
    <lineage>
        <taxon>unclassified sequences</taxon>
        <taxon>metagenomes</taxon>
        <taxon>ecological metagenomes</taxon>
    </lineage>
</organism>
<proteinExistence type="predicted"/>
<sequence length="155" mass="16505">VAPGGLHANIRRVRLASGETLIAKRHTFAFSTVGQPYNLLTVEQAVTGILRTAGCSVPDVLAVDQNTGIVILEDVGLTTLDDSVQTFSPAERFRLATSAIDAFVRIQHTFVNQKGLTHDLVAPGGDRKSVKDAFEGLTDLLGPEQLRPLVSGSVT</sequence>
<gene>
    <name evidence="1" type="ORF">METZ01_LOCUS491631</name>
</gene>
<name>A0A383D2J8_9ZZZZ</name>
<protein>
    <recommendedName>
        <fullName evidence="2">Aminoglycoside phosphotransferase domain-containing protein</fullName>
    </recommendedName>
</protein>
<evidence type="ECO:0008006" key="2">
    <source>
        <dbReference type="Google" id="ProtNLM"/>
    </source>
</evidence>
<dbReference type="SUPFAM" id="SSF56112">
    <property type="entry name" value="Protein kinase-like (PK-like)"/>
    <property type="match status" value="1"/>
</dbReference>
<reference evidence="1" key="1">
    <citation type="submission" date="2018-05" db="EMBL/GenBank/DDBJ databases">
        <authorList>
            <person name="Lanie J.A."/>
            <person name="Ng W.-L."/>
            <person name="Kazmierczak K.M."/>
            <person name="Andrzejewski T.M."/>
            <person name="Davidsen T.M."/>
            <person name="Wayne K.J."/>
            <person name="Tettelin H."/>
            <person name="Glass J.I."/>
            <person name="Rusch D."/>
            <person name="Podicherti R."/>
            <person name="Tsui H.-C.T."/>
            <person name="Winkler M.E."/>
        </authorList>
    </citation>
    <scope>NUCLEOTIDE SEQUENCE</scope>
</reference>
<feature type="non-terminal residue" evidence="1">
    <location>
        <position position="155"/>
    </location>
</feature>
<dbReference type="AlphaFoldDB" id="A0A383D2J8"/>